<proteinExistence type="predicted"/>
<sequence length="141" mass="15639">MSGTGGFYKYRCKYFYTHNCPNWVYCNGHACAMCLAEGREAADTEPAASAHAQGPSAWQRPHQHQQHPPTLAEICVPQAIHGTLCYTIMEIIPTDDSSPGAYWVLRQKAMEPRALPYSNITTSDTPRPVMAAAAMPMQMTY</sequence>
<dbReference type="EMBL" id="OUUZ01000019">
    <property type="protein sequence ID" value="SPQ27416.1"/>
    <property type="molecule type" value="Genomic_DNA"/>
</dbReference>
<evidence type="ECO:0000256" key="1">
    <source>
        <dbReference type="SAM" id="MobiDB-lite"/>
    </source>
</evidence>
<dbReference type="Proteomes" id="UP000289323">
    <property type="component" value="Unassembled WGS sequence"/>
</dbReference>
<accession>A0A3S4BRS9</accession>
<protein>
    <submittedName>
        <fullName evidence="2">7e952ef6-2c31-4e97-8e91-ab519b523fa0</fullName>
    </submittedName>
</protein>
<evidence type="ECO:0000313" key="3">
    <source>
        <dbReference type="Proteomes" id="UP000289323"/>
    </source>
</evidence>
<dbReference type="AlphaFoldDB" id="A0A3S4BRS9"/>
<name>A0A3S4BRS9_9PEZI</name>
<reference evidence="2 3" key="1">
    <citation type="submission" date="2018-04" db="EMBL/GenBank/DDBJ databases">
        <authorList>
            <person name="Huttner S."/>
            <person name="Dainat J."/>
        </authorList>
    </citation>
    <scope>NUCLEOTIDE SEQUENCE [LARGE SCALE GENOMIC DNA]</scope>
</reference>
<organism evidence="2 3">
    <name type="scientific">Thermothielavioides terrestris</name>
    <dbReference type="NCBI Taxonomy" id="2587410"/>
    <lineage>
        <taxon>Eukaryota</taxon>
        <taxon>Fungi</taxon>
        <taxon>Dikarya</taxon>
        <taxon>Ascomycota</taxon>
        <taxon>Pezizomycotina</taxon>
        <taxon>Sordariomycetes</taxon>
        <taxon>Sordariomycetidae</taxon>
        <taxon>Sordariales</taxon>
        <taxon>Chaetomiaceae</taxon>
        <taxon>Thermothielavioides</taxon>
    </lineage>
</organism>
<gene>
    <name evidence="2" type="ORF">TT172_LOCUS9835</name>
</gene>
<feature type="region of interest" description="Disordered" evidence="1">
    <location>
        <begin position="45"/>
        <end position="64"/>
    </location>
</feature>
<evidence type="ECO:0000313" key="2">
    <source>
        <dbReference type="EMBL" id="SPQ27416.1"/>
    </source>
</evidence>